<dbReference type="Proteomes" id="UP000823604">
    <property type="component" value="Unassembled WGS sequence"/>
</dbReference>
<comment type="caution">
    <text evidence="4">The sequence shown here is derived from an EMBL/GenBank/DDBJ whole genome shotgun (WGS) entry which is preliminary data.</text>
</comment>
<dbReference type="Pfam" id="PF12833">
    <property type="entry name" value="HTH_18"/>
    <property type="match status" value="1"/>
</dbReference>
<dbReference type="PANTHER" id="PTHR43280:SF29">
    <property type="entry name" value="ARAC-FAMILY TRANSCRIPTIONAL REGULATOR"/>
    <property type="match status" value="1"/>
</dbReference>
<evidence type="ECO:0000256" key="1">
    <source>
        <dbReference type="ARBA" id="ARBA00023125"/>
    </source>
</evidence>
<feature type="transmembrane region" description="Helical" evidence="2">
    <location>
        <begin position="97"/>
        <end position="119"/>
    </location>
</feature>
<reference evidence="4" key="2">
    <citation type="journal article" date="2021" name="PeerJ">
        <title>Extensive microbial diversity within the chicken gut microbiome revealed by metagenomics and culture.</title>
        <authorList>
            <person name="Gilroy R."/>
            <person name="Ravi A."/>
            <person name="Getino M."/>
            <person name="Pursley I."/>
            <person name="Horton D.L."/>
            <person name="Alikhan N.F."/>
            <person name="Baker D."/>
            <person name="Gharbi K."/>
            <person name="Hall N."/>
            <person name="Watson M."/>
            <person name="Adriaenssens E.M."/>
            <person name="Foster-Nyarko E."/>
            <person name="Jarju S."/>
            <person name="Secka A."/>
            <person name="Antonio M."/>
            <person name="Oren A."/>
            <person name="Chaudhuri R.R."/>
            <person name="La Ragione R."/>
            <person name="Hildebrand F."/>
            <person name="Pallen M.J."/>
        </authorList>
    </citation>
    <scope>NUCLEOTIDE SEQUENCE</scope>
    <source>
        <strain evidence="4">B1-8020</strain>
    </source>
</reference>
<dbReference type="InterPro" id="IPR018060">
    <property type="entry name" value="HTH_AraC"/>
</dbReference>
<dbReference type="SMART" id="SM00342">
    <property type="entry name" value="HTH_ARAC"/>
    <property type="match status" value="1"/>
</dbReference>
<feature type="transmembrane region" description="Helical" evidence="2">
    <location>
        <begin position="6"/>
        <end position="29"/>
    </location>
</feature>
<reference evidence="4" key="1">
    <citation type="submission" date="2020-10" db="EMBL/GenBank/DDBJ databases">
        <authorList>
            <person name="Gilroy R."/>
        </authorList>
    </citation>
    <scope>NUCLEOTIDE SEQUENCE</scope>
    <source>
        <strain evidence="4">B1-8020</strain>
    </source>
</reference>
<feature type="transmembrane region" description="Helical" evidence="2">
    <location>
        <begin position="41"/>
        <end position="60"/>
    </location>
</feature>
<organism evidence="4 5">
    <name type="scientific">Candidatus Merdivivens pullicola</name>
    <dbReference type="NCBI Taxonomy" id="2840872"/>
    <lineage>
        <taxon>Bacteria</taxon>
        <taxon>Pseudomonadati</taxon>
        <taxon>Bacteroidota</taxon>
        <taxon>Bacteroidia</taxon>
        <taxon>Bacteroidales</taxon>
        <taxon>Muribaculaceae</taxon>
        <taxon>Muribaculaceae incertae sedis</taxon>
        <taxon>Candidatus Merdivivens</taxon>
    </lineage>
</organism>
<dbReference type="EMBL" id="JADIMA010000065">
    <property type="protein sequence ID" value="MBO8473284.1"/>
    <property type="molecule type" value="Genomic_DNA"/>
</dbReference>
<keyword evidence="2" id="KW-1133">Transmembrane helix</keyword>
<protein>
    <submittedName>
        <fullName evidence="4">Helix-turn-helix transcriptional regulator</fullName>
    </submittedName>
</protein>
<keyword evidence="2" id="KW-0812">Transmembrane</keyword>
<gene>
    <name evidence="4" type="ORF">IAB81_06600</name>
</gene>
<feature type="domain" description="HTH araC/xylS-type" evidence="3">
    <location>
        <begin position="256"/>
        <end position="362"/>
    </location>
</feature>
<dbReference type="PROSITE" id="PS01124">
    <property type="entry name" value="HTH_ARAC_FAMILY_2"/>
    <property type="match status" value="1"/>
</dbReference>
<dbReference type="GO" id="GO:0043565">
    <property type="term" value="F:sequence-specific DNA binding"/>
    <property type="evidence" value="ECO:0007669"/>
    <property type="project" value="InterPro"/>
</dbReference>
<feature type="transmembrane region" description="Helical" evidence="2">
    <location>
        <begin position="189"/>
        <end position="209"/>
    </location>
</feature>
<evidence type="ECO:0000313" key="5">
    <source>
        <dbReference type="Proteomes" id="UP000823604"/>
    </source>
</evidence>
<feature type="transmembrane region" description="Helical" evidence="2">
    <location>
        <begin position="66"/>
        <end position="85"/>
    </location>
</feature>
<proteinExistence type="predicted"/>
<name>A0A9D9NGV8_9BACT</name>
<sequence length="379" mass="42521">MGRLFLYLAVMLLAVAGIVMLVVDFISYVKSGKEESGKNGLRQFWLVHLCLILFLTTDLFMTDLSAGVMVFSFQSASLVSLGAARRWASCNCADGKVLFVLFWVFTFASVAWTLFVSMGHGRMPLPKIWEMYYLFVSVFAFSSYLKTSVREIDSFCKETCIVVYSRELVSLGMFIMDFMTVFATMVFGGAVYCALSALFSLVLLVYMHLSVHKCDDLYLMPGLKSSVSEAISVSLLNGMLDVPETSEGDPARQYDITLRERFEEYFKHSKPFLNPDLSLNDAARALGTNKTYLSRMLNNGMGMNFSQAVNKYRIAYCVELFVKNPNMKLADMADAGGFRSLSTFSLAFRLNMGEAPGDWCRKMRSRIRKSSKAPVVIDG</sequence>
<dbReference type="GO" id="GO:0003700">
    <property type="term" value="F:DNA-binding transcription factor activity"/>
    <property type="evidence" value="ECO:0007669"/>
    <property type="project" value="InterPro"/>
</dbReference>
<evidence type="ECO:0000313" key="4">
    <source>
        <dbReference type="EMBL" id="MBO8473284.1"/>
    </source>
</evidence>
<keyword evidence="1" id="KW-0238">DNA-binding</keyword>
<evidence type="ECO:0000259" key="3">
    <source>
        <dbReference type="PROSITE" id="PS01124"/>
    </source>
</evidence>
<keyword evidence="2" id="KW-0472">Membrane</keyword>
<dbReference type="PANTHER" id="PTHR43280">
    <property type="entry name" value="ARAC-FAMILY TRANSCRIPTIONAL REGULATOR"/>
    <property type="match status" value="1"/>
</dbReference>
<dbReference type="Gene3D" id="1.10.10.60">
    <property type="entry name" value="Homeodomain-like"/>
    <property type="match status" value="2"/>
</dbReference>
<dbReference type="AlphaFoldDB" id="A0A9D9NGV8"/>
<evidence type="ECO:0000256" key="2">
    <source>
        <dbReference type="SAM" id="Phobius"/>
    </source>
</evidence>
<accession>A0A9D9NGV8</accession>